<dbReference type="RefSeq" id="WP_122966192.1">
    <property type="nucleotide sequence ID" value="NZ_BJMH01000006.1"/>
</dbReference>
<reference evidence="2 3" key="1">
    <citation type="submission" date="2019-06" db="EMBL/GenBank/DDBJ databases">
        <title>Whole genome shotgun sequence of Brevibacillus parabrevis NBRC 12334.</title>
        <authorList>
            <person name="Hosoyama A."/>
            <person name="Uohara A."/>
            <person name="Ohji S."/>
            <person name="Ichikawa N."/>
        </authorList>
    </citation>
    <scope>NUCLEOTIDE SEQUENCE [LARGE SCALE GENOMIC DNA]</scope>
    <source>
        <strain evidence="2 3">NBRC 12334</strain>
    </source>
</reference>
<evidence type="ECO:0000259" key="1">
    <source>
        <dbReference type="Pfam" id="PF12867"/>
    </source>
</evidence>
<dbReference type="InterPro" id="IPR034660">
    <property type="entry name" value="DinB/YfiT-like"/>
</dbReference>
<dbReference type="Pfam" id="PF12867">
    <property type="entry name" value="DinB_2"/>
    <property type="match status" value="1"/>
</dbReference>
<evidence type="ECO:0000313" key="3">
    <source>
        <dbReference type="Proteomes" id="UP000316882"/>
    </source>
</evidence>
<evidence type="ECO:0000313" key="2">
    <source>
        <dbReference type="EMBL" id="GEB32169.1"/>
    </source>
</evidence>
<dbReference type="GeneID" id="87615090"/>
<proteinExistence type="predicted"/>
<dbReference type="SUPFAM" id="SSF109854">
    <property type="entry name" value="DinB/YfiT-like putative metalloenzymes"/>
    <property type="match status" value="1"/>
</dbReference>
<accession>A0A4Y3PM27</accession>
<name>A0A4Y3PM27_BREPA</name>
<sequence length="175" mass="20272">MNFTMREATRMLERTPQTLQHTLGGLSSEWLNCTEGENTWSPLQVLEHLIEAERTNWIPRLEHLLLAGESEPFPPFDRFAHLNNQAETSLEEKLQDFKTIRLQNIARLTELIDPDQHLELTGLHPAFGPVKARELISTWVVHDLTHIAQIVRVMAKRYTTDVGPWKEYLGILQDK</sequence>
<dbReference type="InterPro" id="IPR024775">
    <property type="entry name" value="DinB-like"/>
</dbReference>
<dbReference type="Gene3D" id="1.20.120.450">
    <property type="entry name" value="dinb family like domain"/>
    <property type="match status" value="1"/>
</dbReference>
<protein>
    <recommendedName>
        <fullName evidence="1">DinB-like domain-containing protein</fullName>
    </recommendedName>
</protein>
<gene>
    <name evidence="2" type="ORF">BPA01_17490</name>
</gene>
<dbReference type="STRING" id="54914.AV540_00945"/>
<dbReference type="Proteomes" id="UP000316882">
    <property type="component" value="Unassembled WGS sequence"/>
</dbReference>
<keyword evidence="3" id="KW-1185">Reference proteome</keyword>
<dbReference type="AlphaFoldDB" id="A0A4Y3PM27"/>
<dbReference type="EMBL" id="BJMH01000006">
    <property type="protein sequence ID" value="GEB32169.1"/>
    <property type="molecule type" value="Genomic_DNA"/>
</dbReference>
<organism evidence="2 3">
    <name type="scientific">Brevibacillus parabrevis</name>
    <dbReference type="NCBI Taxonomy" id="54914"/>
    <lineage>
        <taxon>Bacteria</taxon>
        <taxon>Bacillati</taxon>
        <taxon>Bacillota</taxon>
        <taxon>Bacilli</taxon>
        <taxon>Bacillales</taxon>
        <taxon>Paenibacillaceae</taxon>
        <taxon>Brevibacillus</taxon>
    </lineage>
</organism>
<feature type="domain" description="DinB-like" evidence="1">
    <location>
        <begin position="12"/>
        <end position="150"/>
    </location>
</feature>
<comment type="caution">
    <text evidence="2">The sequence shown here is derived from an EMBL/GenBank/DDBJ whole genome shotgun (WGS) entry which is preliminary data.</text>
</comment>